<dbReference type="OrthoDB" id="977827at2"/>
<dbReference type="EMBL" id="FONY01000023">
    <property type="protein sequence ID" value="SFF27471.1"/>
    <property type="molecule type" value="Genomic_DNA"/>
</dbReference>
<dbReference type="Proteomes" id="UP000199513">
    <property type="component" value="Unassembled WGS sequence"/>
</dbReference>
<organism evidence="2 3">
    <name type="scientific">Thermoflexibacter ruber</name>
    <dbReference type="NCBI Taxonomy" id="1003"/>
    <lineage>
        <taxon>Bacteria</taxon>
        <taxon>Pseudomonadati</taxon>
        <taxon>Bacteroidota</taxon>
        <taxon>Cytophagia</taxon>
        <taxon>Cytophagales</taxon>
        <taxon>Thermoflexibacteraceae</taxon>
        <taxon>Thermoflexibacter</taxon>
    </lineage>
</organism>
<proteinExistence type="predicted"/>
<dbReference type="AlphaFoldDB" id="A0A1I2HG48"/>
<evidence type="ECO:0000256" key="1">
    <source>
        <dbReference type="SAM" id="SignalP"/>
    </source>
</evidence>
<evidence type="ECO:0000313" key="2">
    <source>
        <dbReference type="EMBL" id="SFF27471.1"/>
    </source>
</evidence>
<dbReference type="RefSeq" id="WP_143090924.1">
    <property type="nucleotide sequence ID" value="NZ_FONY01000023.1"/>
</dbReference>
<protein>
    <submittedName>
        <fullName evidence="2">Uncharacterized protein</fullName>
    </submittedName>
</protein>
<feature type="chain" id="PRO_5011612325" evidence="1">
    <location>
        <begin position="22"/>
        <end position="522"/>
    </location>
</feature>
<accession>A0A1I2HG48</accession>
<sequence>MKFIRLFTIFLFYMNSLIAQQSDIAVFKNGTAFLVKKMQINAENGTAILPTLPQATFGTLWFLADNNAIKQVSSFTEELNTSLVITNVADMLKANQGKKAIFVFDNNVSVEGVLESVSGTAVLIRTNAGKYYTNDAQNCKSAEFSEKPNTLLTQKENKRIVKLEFAKKNTSQPLQMMYLAKGLSWVPSYHIDLLNETQAKVTLRATLMNDLEDLENANLNLVVGVPNFAYSYLSSPLVSTEGVVTFLNQLNRYSNQYYGGGGRTGAVSRGDISMQSFSNVMSSDVEGEDEDLPSIETEGKQSEDFFFYQLKNVTLKKQGRTFQDILQQSTTYEHLYEVNLNSNNTSSYTNPNESTYENISLVKHAVMIKNESKFPWTTGTVLLTKLLDGVAQPISQDKLNYTPVGGKVKIPLTVVSDVSVKDSEKEVDRKVNIKQKDGYFYDLVTVEAKIEVKSFRNNAIELKINRSFTGEGLKCNIAWNIQKLVSTNSYNYNALSSAEWKIKLEAGKSETITYQYQFYVRK</sequence>
<keyword evidence="1" id="KW-0732">Signal</keyword>
<keyword evidence="3" id="KW-1185">Reference proteome</keyword>
<gene>
    <name evidence="2" type="ORF">SAMN04488541_102327</name>
</gene>
<evidence type="ECO:0000313" key="3">
    <source>
        <dbReference type="Proteomes" id="UP000199513"/>
    </source>
</evidence>
<dbReference type="PANTHER" id="PTHR38075">
    <property type="entry name" value="DUF4139 DOMAIN-CONTAINING PROTEIN"/>
    <property type="match status" value="1"/>
</dbReference>
<dbReference type="STRING" id="1003.SAMN04488541_102327"/>
<feature type="signal peptide" evidence="1">
    <location>
        <begin position="1"/>
        <end position="21"/>
    </location>
</feature>
<name>A0A1I2HG48_9BACT</name>
<reference evidence="2 3" key="1">
    <citation type="submission" date="2016-10" db="EMBL/GenBank/DDBJ databases">
        <authorList>
            <person name="de Groot N.N."/>
        </authorList>
    </citation>
    <scope>NUCLEOTIDE SEQUENCE [LARGE SCALE GENOMIC DNA]</scope>
    <source>
        <strain>GEY</strain>
        <strain evidence="3">DSM 9560</strain>
    </source>
</reference>
<dbReference type="PANTHER" id="PTHR38075:SF1">
    <property type="entry name" value="DUF4139 DOMAIN-CONTAINING PROTEIN"/>
    <property type="match status" value="1"/>
</dbReference>